<name>A0A3P7LSZ9_STRVU</name>
<evidence type="ECO:0000313" key="2">
    <source>
        <dbReference type="Proteomes" id="UP000270094"/>
    </source>
</evidence>
<dbReference type="Proteomes" id="UP000270094">
    <property type="component" value="Unassembled WGS sequence"/>
</dbReference>
<gene>
    <name evidence="1" type="ORF">SVUK_LOCUS17230</name>
</gene>
<protein>
    <submittedName>
        <fullName evidence="1">Uncharacterized protein</fullName>
    </submittedName>
</protein>
<accession>A0A3P7LSZ9</accession>
<dbReference type="EMBL" id="UYYB01116602">
    <property type="protein sequence ID" value="VDM82232.1"/>
    <property type="molecule type" value="Genomic_DNA"/>
</dbReference>
<organism evidence="1 2">
    <name type="scientific">Strongylus vulgaris</name>
    <name type="common">Blood worm</name>
    <dbReference type="NCBI Taxonomy" id="40348"/>
    <lineage>
        <taxon>Eukaryota</taxon>
        <taxon>Metazoa</taxon>
        <taxon>Ecdysozoa</taxon>
        <taxon>Nematoda</taxon>
        <taxon>Chromadorea</taxon>
        <taxon>Rhabditida</taxon>
        <taxon>Rhabditina</taxon>
        <taxon>Rhabditomorpha</taxon>
        <taxon>Strongyloidea</taxon>
        <taxon>Strongylidae</taxon>
        <taxon>Strongylus</taxon>
    </lineage>
</organism>
<evidence type="ECO:0000313" key="1">
    <source>
        <dbReference type="EMBL" id="VDM82232.1"/>
    </source>
</evidence>
<reference evidence="1 2" key="1">
    <citation type="submission" date="2018-11" db="EMBL/GenBank/DDBJ databases">
        <authorList>
            <consortium name="Pathogen Informatics"/>
        </authorList>
    </citation>
    <scope>NUCLEOTIDE SEQUENCE [LARGE SCALE GENOMIC DNA]</scope>
</reference>
<sequence length="61" mass="7078">MFGMKNGPEHLRMLLLEEKTGKSLINKVPENLYGDGPREAYFPQKLDHFDKSNNITWSQVN</sequence>
<keyword evidence="2" id="KW-1185">Reference proteome</keyword>
<dbReference type="AlphaFoldDB" id="A0A3P7LSZ9"/>
<proteinExistence type="predicted"/>